<name>A0A348G4S5_9HYPH</name>
<evidence type="ECO:0000256" key="2">
    <source>
        <dbReference type="ARBA" id="ARBA00012587"/>
    </source>
</evidence>
<sequence>MAALLSLLGALSGALTLGAAVVPGSAMAAPPAAIRLAGATLEPVAFADLEGWAGDDHLAAFRTFLASCRAVTRAAAPSRAAQPMSQGLKAACARALAHPAADAAAARRFFEDGFGAYRIQPAGGGEGFLTGYYEPIVEGALTPSAAYATPLLAVPAELKRLLAGRSDGRPAEPWLDRAAIEDGAVDAKRYALVWLKDPVDAFFCQIQGSAQVRLPDGRLKRYAFAARNGHDYTPVGRILIARGIVPKEEMTLDRIRAYIEANPAEGRELMRMNRSYVFFREADLAPEEHAIGAQGLPLTPGRSIAVDRTLHVYGTPFWIEAALPVSAPGTAEPFRRLMIAQDTGTAIVGPARADIYFGAGKEAAAIAGRIRHAGRFVMLLPRGVEPATGGPPAR</sequence>
<dbReference type="EMBL" id="AP018907">
    <property type="protein sequence ID" value="BBF94558.1"/>
    <property type="molecule type" value="Genomic_DNA"/>
</dbReference>
<dbReference type="SMART" id="SM00925">
    <property type="entry name" value="MltA"/>
    <property type="match status" value="1"/>
</dbReference>
<keyword evidence="6" id="KW-0732">Signal</keyword>
<dbReference type="Pfam" id="PF03562">
    <property type="entry name" value="MltA"/>
    <property type="match status" value="1"/>
</dbReference>
<feature type="signal peptide" evidence="6">
    <location>
        <begin position="1"/>
        <end position="28"/>
    </location>
</feature>
<keyword evidence="4" id="KW-0961">Cell wall biogenesis/degradation</keyword>
<dbReference type="PIRSF" id="PIRSF019422">
    <property type="entry name" value="MltA"/>
    <property type="match status" value="1"/>
</dbReference>
<dbReference type="GO" id="GO:0009254">
    <property type="term" value="P:peptidoglycan turnover"/>
    <property type="evidence" value="ECO:0007669"/>
    <property type="project" value="InterPro"/>
</dbReference>
<gene>
    <name evidence="8" type="ORF">BLTE_32430</name>
</gene>
<comment type="catalytic activity">
    <reaction evidence="1">
        <text>Exolytic cleavage of the (1-&gt;4)-beta-glycosidic linkage between N-acetylmuramic acid (MurNAc) and N-acetylglucosamine (GlcNAc) residues in peptidoglycan, from either the reducing or the non-reducing ends of the peptidoglycan chains, with concomitant formation of a 1,6-anhydrobond in the MurNAc residue.</text>
        <dbReference type="EC" id="4.2.2.n1"/>
    </reaction>
</comment>
<dbReference type="InterPro" id="IPR026044">
    <property type="entry name" value="MltA"/>
</dbReference>
<dbReference type="InterPro" id="IPR036908">
    <property type="entry name" value="RlpA-like_sf"/>
</dbReference>
<dbReference type="PANTHER" id="PTHR30124:SF0">
    <property type="entry name" value="MEMBRANE-BOUND LYTIC MUREIN TRANSGLYCOSYLASE A"/>
    <property type="match status" value="1"/>
</dbReference>
<protein>
    <recommendedName>
        <fullName evidence="2">peptidoglycan lytic exotransglycosylase</fullName>
        <ecNumber evidence="2">4.2.2.n1</ecNumber>
    </recommendedName>
    <alternativeName>
        <fullName evidence="5">Murein hydrolase A</fullName>
    </alternativeName>
</protein>
<dbReference type="Proteomes" id="UP000266934">
    <property type="component" value="Chromosome"/>
</dbReference>
<dbReference type="Gene3D" id="2.40.240.50">
    <property type="entry name" value="Barwin-like endoglucanases"/>
    <property type="match status" value="1"/>
</dbReference>
<dbReference type="Pfam" id="PF06725">
    <property type="entry name" value="3D"/>
    <property type="match status" value="1"/>
</dbReference>
<dbReference type="PANTHER" id="PTHR30124">
    <property type="entry name" value="MEMBRANE-BOUND LYTIC MUREIN TRANSGLYCOSYLASE A"/>
    <property type="match status" value="1"/>
</dbReference>
<dbReference type="EC" id="4.2.2.n1" evidence="2"/>
<feature type="domain" description="Lytic transglycosylase MltA" evidence="7">
    <location>
        <begin position="136"/>
        <end position="280"/>
    </location>
</feature>
<organism evidence="8 9">
    <name type="scientific">Blastochloris tepida</name>
    <dbReference type="NCBI Taxonomy" id="2233851"/>
    <lineage>
        <taxon>Bacteria</taxon>
        <taxon>Pseudomonadati</taxon>
        <taxon>Pseudomonadota</taxon>
        <taxon>Alphaproteobacteria</taxon>
        <taxon>Hyphomicrobiales</taxon>
        <taxon>Blastochloridaceae</taxon>
        <taxon>Blastochloris</taxon>
    </lineage>
</organism>
<keyword evidence="9" id="KW-1185">Reference proteome</keyword>
<reference evidence="8 9" key="1">
    <citation type="submission" date="2018-08" db="EMBL/GenBank/DDBJ databases">
        <title>Complete genome sequencing of Blastochloris tepida GI.</title>
        <authorList>
            <person name="Tsukatani Y."/>
            <person name="Mori H."/>
        </authorList>
    </citation>
    <scope>NUCLEOTIDE SEQUENCE [LARGE SCALE GENOMIC DNA]</scope>
    <source>
        <strain evidence="8 9">GI</strain>
    </source>
</reference>
<dbReference type="CDD" id="cd14485">
    <property type="entry name" value="mltA_like_LT_A"/>
    <property type="match status" value="1"/>
</dbReference>
<evidence type="ECO:0000256" key="5">
    <source>
        <dbReference type="ARBA" id="ARBA00030918"/>
    </source>
</evidence>
<evidence type="ECO:0000256" key="4">
    <source>
        <dbReference type="ARBA" id="ARBA00023316"/>
    </source>
</evidence>
<dbReference type="GO" id="GO:0019867">
    <property type="term" value="C:outer membrane"/>
    <property type="evidence" value="ECO:0007669"/>
    <property type="project" value="InterPro"/>
</dbReference>
<evidence type="ECO:0000256" key="3">
    <source>
        <dbReference type="ARBA" id="ARBA00023239"/>
    </source>
</evidence>
<evidence type="ECO:0000313" key="8">
    <source>
        <dbReference type="EMBL" id="BBF94558.1"/>
    </source>
</evidence>
<dbReference type="KEGG" id="blag:BLTE_32430"/>
<accession>A0A348G4S5</accession>
<evidence type="ECO:0000259" key="7">
    <source>
        <dbReference type="SMART" id="SM00925"/>
    </source>
</evidence>
<dbReference type="InterPro" id="IPR005300">
    <property type="entry name" value="MltA_B"/>
</dbReference>
<dbReference type="GO" id="GO:0009253">
    <property type="term" value="P:peptidoglycan catabolic process"/>
    <property type="evidence" value="ECO:0007669"/>
    <property type="project" value="TreeGrafter"/>
</dbReference>
<dbReference type="SUPFAM" id="SSF50685">
    <property type="entry name" value="Barwin-like endoglucanases"/>
    <property type="match status" value="1"/>
</dbReference>
<dbReference type="InterPro" id="IPR010611">
    <property type="entry name" value="3D_dom"/>
</dbReference>
<dbReference type="Gene3D" id="2.40.40.10">
    <property type="entry name" value="RlpA-like domain"/>
    <property type="match status" value="1"/>
</dbReference>
<evidence type="ECO:0000313" key="9">
    <source>
        <dbReference type="Proteomes" id="UP000266934"/>
    </source>
</evidence>
<proteinExistence type="predicted"/>
<dbReference type="GO" id="GO:0008933">
    <property type="term" value="F:peptidoglycan lytic transglycosylase activity"/>
    <property type="evidence" value="ECO:0007669"/>
    <property type="project" value="TreeGrafter"/>
</dbReference>
<dbReference type="CDD" id="cd14668">
    <property type="entry name" value="mlta_B"/>
    <property type="match status" value="1"/>
</dbReference>
<dbReference type="GO" id="GO:0004553">
    <property type="term" value="F:hydrolase activity, hydrolyzing O-glycosyl compounds"/>
    <property type="evidence" value="ECO:0007669"/>
    <property type="project" value="InterPro"/>
</dbReference>
<evidence type="ECO:0000256" key="6">
    <source>
        <dbReference type="SAM" id="SignalP"/>
    </source>
</evidence>
<keyword evidence="3" id="KW-0456">Lyase</keyword>
<feature type="chain" id="PRO_5017056432" description="peptidoglycan lytic exotransglycosylase" evidence="6">
    <location>
        <begin position="29"/>
        <end position="394"/>
    </location>
</feature>
<dbReference type="AlphaFoldDB" id="A0A348G4S5"/>
<evidence type="ECO:0000256" key="1">
    <source>
        <dbReference type="ARBA" id="ARBA00001420"/>
    </source>
</evidence>
<dbReference type="GO" id="GO:0071555">
    <property type="term" value="P:cell wall organization"/>
    <property type="evidence" value="ECO:0007669"/>
    <property type="project" value="UniProtKB-KW"/>
</dbReference>